<keyword evidence="3" id="KW-0808">Transferase</keyword>
<name>A0ABT3ZS99_9BURK</name>
<evidence type="ECO:0000256" key="2">
    <source>
        <dbReference type="ARBA" id="ARBA00022676"/>
    </source>
</evidence>
<dbReference type="RefSeq" id="WP_267848647.1">
    <property type="nucleotide sequence ID" value="NZ_JAPMXC010000006.1"/>
</dbReference>
<evidence type="ECO:0000259" key="4">
    <source>
        <dbReference type="Pfam" id="PF00535"/>
    </source>
</evidence>
<dbReference type="InterPro" id="IPR029044">
    <property type="entry name" value="Nucleotide-diphossugar_trans"/>
</dbReference>
<reference evidence="5" key="1">
    <citation type="submission" date="2022-11" db="EMBL/GenBank/DDBJ databases">
        <title>Robbsia betulipollinis sp. nov., isolated from pollen of birch (Betula pendula).</title>
        <authorList>
            <person name="Shi H."/>
            <person name="Ambika Manirajan B."/>
            <person name="Ratering S."/>
            <person name="Geissler-Plaum R."/>
            <person name="Schnell S."/>
        </authorList>
    </citation>
    <scope>NUCLEOTIDE SEQUENCE</scope>
    <source>
        <strain evidence="5">Bb-Pol-6</strain>
    </source>
</reference>
<comment type="caution">
    <text evidence="5">The sequence shown here is derived from an EMBL/GenBank/DDBJ whole genome shotgun (WGS) entry which is preliminary data.</text>
</comment>
<evidence type="ECO:0000313" key="5">
    <source>
        <dbReference type="EMBL" id="MCY0388758.1"/>
    </source>
</evidence>
<proteinExistence type="inferred from homology"/>
<dbReference type="Gene3D" id="3.90.550.10">
    <property type="entry name" value="Spore Coat Polysaccharide Biosynthesis Protein SpsA, Chain A"/>
    <property type="match status" value="1"/>
</dbReference>
<gene>
    <name evidence="5" type="ORF">OVY01_16410</name>
</gene>
<organism evidence="5 6">
    <name type="scientific">Robbsia betulipollinis</name>
    <dbReference type="NCBI Taxonomy" id="2981849"/>
    <lineage>
        <taxon>Bacteria</taxon>
        <taxon>Pseudomonadati</taxon>
        <taxon>Pseudomonadota</taxon>
        <taxon>Betaproteobacteria</taxon>
        <taxon>Burkholderiales</taxon>
        <taxon>Burkholderiaceae</taxon>
        <taxon>Robbsia</taxon>
    </lineage>
</organism>
<dbReference type="Pfam" id="PF00535">
    <property type="entry name" value="Glycos_transf_2"/>
    <property type="match status" value="1"/>
</dbReference>
<keyword evidence="2" id="KW-0328">Glycosyltransferase</keyword>
<evidence type="ECO:0000256" key="1">
    <source>
        <dbReference type="ARBA" id="ARBA00006739"/>
    </source>
</evidence>
<dbReference type="PANTHER" id="PTHR43179:SF12">
    <property type="entry name" value="GALACTOFURANOSYLTRANSFERASE GLFT2"/>
    <property type="match status" value="1"/>
</dbReference>
<dbReference type="CDD" id="cd04186">
    <property type="entry name" value="GT_2_like_c"/>
    <property type="match status" value="1"/>
</dbReference>
<evidence type="ECO:0000313" key="6">
    <source>
        <dbReference type="Proteomes" id="UP001082899"/>
    </source>
</evidence>
<keyword evidence="6" id="KW-1185">Reference proteome</keyword>
<comment type="similarity">
    <text evidence="1">Belongs to the glycosyltransferase 2 family.</text>
</comment>
<dbReference type="PANTHER" id="PTHR43179">
    <property type="entry name" value="RHAMNOSYLTRANSFERASE WBBL"/>
    <property type="match status" value="1"/>
</dbReference>
<evidence type="ECO:0000256" key="3">
    <source>
        <dbReference type="ARBA" id="ARBA00022679"/>
    </source>
</evidence>
<feature type="domain" description="Glycosyltransferase 2-like" evidence="4">
    <location>
        <begin position="9"/>
        <end position="117"/>
    </location>
</feature>
<accession>A0ABT3ZS99</accession>
<sequence length="279" mass="31833">MTELVTIGIVLYRNSAQEIARCLNALKRQTRIDAIKEILIRDQGGGDALEHVGQWCERHAMPVPIRISSGANLGFGGGHNTLFASSDPVSTAYLCLNPDGFMHPRCLEVMLESARKQHWSGIFEAIQEPVMHPKRFDPKTGTTAWCSAACLLIPASLYREIRGFDEDFFLYCEDVDLSWRAKAAGQRCFTCAQAWFFHYAEDRGDRQIEIWRSAHLLAHKWRAHQFKTHAVNVLASLVDIDRDLLEQQTTHIEPHSIPEIFRALPNFRNQLTFAEPMWT</sequence>
<dbReference type="EMBL" id="JAPMXC010000006">
    <property type="protein sequence ID" value="MCY0388758.1"/>
    <property type="molecule type" value="Genomic_DNA"/>
</dbReference>
<dbReference type="InterPro" id="IPR001173">
    <property type="entry name" value="Glyco_trans_2-like"/>
</dbReference>
<dbReference type="SUPFAM" id="SSF53448">
    <property type="entry name" value="Nucleotide-diphospho-sugar transferases"/>
    <property type="match status" value="1"/>
</dbReference>
<protein>
    <submittedName>
        <fullName evidence="5">Glycosyltransferase family 2 protein</fullName>
    </submittedName>
</protein>
<dbReference type="Proteomes" id="UP001082899">
    <property type="component" value="Unassembled WGS sequence"/>
</dbReference>